<reference evidence="4 5" key="1">
    <citation type="submission" date="2021-05" db="EMBL/GenBank/DDBJ databases">
        <title>The draft genome of Geobacter luticola JCM 17780.</title>
        <authorList>
            <person name="Xu Z."/>
            <person name="Masuda Y."/>
            <person name="Itoh H."/>
            <person name="Senoo K."/>
        </authorList>
    </citation>
    <scope>NUCLEOTIDE SEQUENCE [LARGE SCALE GENOMIC DNA]</scope>
    <source>
        <strain evidence="4 5">JCM 17780</strain>
    </source>
</reference>
<evidence type="ECO:0000313" key="5">
    <source>
        <dbReference type="Proteomes" id="UP000756860"/>
    </source>
</evidence>
<evidence type="ECO:0000259" key="2">
    <source>
        <dbReference type="Pfam" id="PF09967"/>
    </source>
</evidence>
<dbReference type="RefSeq" id="WP_214174183.1">
    <property type="nucleotide sequence ID" value="NZ_JAHCVK010000001.1"/>
</dbReference>
<protein>
    <recommendedName>
        <fullName evidence="6">Metal-dependent peptidase</fullName>
    </recommendedName>
</protein>
<name>A0ABS5SCI9_9BACT</name>
<dbReference type="Proteomes" id="UP000756860">
    <property type="component" value="Unassembled WGS sequence"/>
</dbReference>
<dbReference type="PANTHER" id="PTHR38730">
    <property type="entry name" value="SLL7028 PROTEIN"/>
    <property type="match status" value="1"/>
</dbReference>
<comment type="caution">
    <text evidence="4">The sequence shown here is derived from an EMBL/GenBank/DDBJ whole genome shotgun (WGS) entry which is preliminary data.</text>
</comment>
<evidence type="ECO:0008006" key="6">
    <source>
        <dbReference type="Google" id="ProtNLM"/>
    </source>
</evidence>
<feature type="domain" description="VWA-like" evidence="2">
    <location>
        <begin position="268"/>
        <end position="389"/>
    </location>
</feature>
<evidence type="ECO:0000313" key="4">
    <source>
        <dbReference type="EMBL" id="MBT0652229.1"/>
    </source>
</evidence>
<dbReference type="PANTHER" id="PTHR38730:SF1">
    <property type="entry name" value="SLL7028 PROTEIN"/>
    <property type="match status" value="1"/>
</dbReference>
<keyword evidence="5" id="KW-1185">Reference proteome</keyword>
<organism evidence="4 5">
    <name type="scientific">Geomobilimonas luticola</name>
    <dbReference type="NCBI Taxonomy" id="1114878"/>
    <lineage>
        <taxon>Bacteria</taxon>
        <taxon>Pseudomonadati</taxon>
        <taxon>Thermodesulfobacteriota</taxon>
        <taxon>Desulfuromonadia</taxon>
        <taxon>Geobacterales</taxon>
        <taxon>Geobacteraceae</taxon>
        <taxon>Geomobilimonas</taxon>
    </lineage>
</organism>
<feature type="domain" description="Putative metallopeptidase" evidence="3">
    <location>
        <begin position="5"/>
        <end position="252"/>
    </location>
</feature>
<dbReference type="InterPro" id="IPR025154">
    <property type="entry name" value="Put_metallopeptidase_dom"/>
</dbReference>
<sequence length="391" mass="43281">MNRILENAVVRLLRERPFYGQFLLGFRREEVGSGHPLGVTIRAGVPVLAVNGETFARLEPAVQEGLLEHAIKHVLHLHMARRKGRNRHDWDISCDLAINPSIARLPDDAPLPAAYRQPDGLAAEEYYARLTPPFDTGNMEGSGIGNASRDAGGHAGPGEGDLPLLAGTTVDDHTLWDEADSTPLRLAEEVVRGMVRDAWRACDGEVPADVRELVGGLLAPSPIPWRQVLRQFVATAGRVGRQTTWGREHRRFEHLTPGIRKRHRLNLLVGVDVSDSTNAPELREEFARELVRIARGREAQITVLYANSRIQRIASLKGSGVAVESYHGGGFTDLRPVFDHARTLHPRPAAVIYLTDGFGEAPETMEFPTLWVLTREGEKPVPWGVELRLDV</sequence>
<dbReference type="Pfam" id="PF13203">
    <property type="entry name" value="DUF2201_N"/>
    <property type="match status" value="1"/>
</dbReference>
<dbReference type="Pfam" id="PF09967">
    <property type="entry name" value="DUF2201"/>
    <property type="match status" value="1"/>
</dbReference>
<dbReference type="InterPro" id="IPR018698">
    <property type="entry name" value="VWA-like_dom"/>
</dbReference>
<evidence type="ECO:0000256" key="1">
    <source>
        <dbReference type="SAM" id="MobiDB-lite"/>
    </source>
</evidence>
<proteinExistence type="predicted"/>
<dbReference type="EMBL" id="JAHCVK010000001">
    <property type="protein sequence ID" value="MBT0652229.1"/>
    <property type="molecule type" value="Genomic_DNA"/>
</dbReference>
<gene>
    <name evidence="4" type="ORF">KI810_04120</name>
</gene>
<feature type="region of interest" description="Disordered" evidence="1">
    <location>
        <begin position="138"/>
        <end position="161"/>
    </location>
</feature>
<accession>A0ABS5SCI9</accession>
<evidence type="ECO:0000259" key="3">
    <source>
        <dbReference type="Pfam" id="PF13203"/>
    </source>
</evidence>